<organism evidence="1 2">
    <name type="scientific">Hyalomma asiaticum</name>
    <name type="common">Tick</name>
    <dbReference type="NCBI Taxonomy" id="266040"/>
    <lineage>
        <taxon>Eukaryota</taxon>
        <taxon>Metazoa</taxon>
        <taxon>Ecdysozoa</taxon>
        <taxon>Arthropoda</taxon>
        <taxon>Chelicerata</taxon>
        <taxon>Arachnida</taxon>
        <taxon>Acari</taxon>
        <taxon>Parasitiformes</taxon>
        <taxon>Ixodida</taxon>
        <taxon>Ixodoidea</taxon>
        <taxon>Ixodidae</taxon>
        <taxon>Hyalomminae</taxon>
        <taxon>Hyalomma</taxon>
    </lineage>
</organism>
<accession>A0ACB7S8U6</accession>
<evidence type="ECO:0000313" key="1">
    <source>
        <dbReference type="EMBL" id="KAH6930093.1"/>
    </source>
</evidence>
<name>A0ACB7S8U6_HYAAI</name>
<proteinExistence type="predicted"/>
<protein>
    <submittedName>
        <fullName evidence="1">Uncharacterized protein</fullName>
    </submittedName>
</protein>
<comment type="caution">
    <text evidence="1">The sequence shown here is derived from an EMBL/GenBank/DDBJ whole genome shotgun (WGS) entry which is preliminary data.</text>
</comment>
<evidence type="ECO:0000313" key="2">
    <source>
        <dbReference type="Proteomes" id="UP000821845"/>
    </source>
</evidence>
<dbReference type="Proteomes" id="UP000821845">
    <property type="component" value="Chromosome 5"/>
</dbReference>
<sequence>MVRTRGYDTEGDLLRAFYRLSPKPKRGPEQRVVALVFGNTRDKRKNDLEFTVRFFDDAYYITRRNKAFALFAALPNPVTQRESVAYCQLALVRAKTELMREAAVGSATSPEDHQHHAARRAYRMATRRFSEGPLPEDSTSELWIMVVRIGIGYLVAFCTLVGRLVEEAQSGMREKLRLFGLHDVIYWLGHFTAAMFKGLVSIVCIMGYMTTVEAEKNGRVATFLEGTDKTVVFVSLVLFSFQYTTTAMVLSLFFANSTAATLFAMCYWITAYAVPWLALEDFDGLSAHYIMLTRTIKLASSLLPCMALHWCYRIIGCANVVGEQYSMSSVSKHVLQLDNVTMLEIWTVMLAYSVFNCAAIWYLGNVLSWARGVPLDLWFPISPSYWLPSRQGAFELMPPVTQDGVHFEHYPPDKKEAVFVNRLEYEKEHTHILRDTSFKAYPNELLVVIGPSGSGKSSLVRIVTGMDEPSGGQVIVEGFDVTTQTASARASMGVVLQRAVLFADMTAFEHLLFFGSLGGLHGEALVQRAVQVAELLLLTELSSVLTVNMTRAARRLLDLAIAILLNPRVLILDEPVFGMDIPSRYKVWDVLNTVKQKTCVVMTTSDVDDIEKMGDRVAILGHGGLKCFGTPAFLRWRYGCGYNLHVIKAPNFQTKLQVKFASVVTGNKIRPQDHRRFAIINLGEQQAYVPVSEALRVVESKKAEYAIESYKVCVITMADVFLRVIMEMDSGSFESKLRAAALSKTGGTDKQQQTGMMTGAIGTQMIEQSEGNMMMATANVGGVTQQQQKDTYESSVQIEQHVHALYDMAAGKPRTTQIFAAMLFKRHQYMRQTLSTPLACWLLPAFLMFLVCRFESSTREPLNVHFAADRLVYDLGQLQPSTDVLLARDNASTELADFVYLPNVNSKSLNVRTVSSMDGYMAKLKRDRSAPKDALAGAQFVAENGRDATGPSGRAVAWYHGDAYHTQSASANLVGTALLRWASNDPHASMVSMLQPMRRQNHSIYSRTLRRYDVAEELHIVLSQRLMRFVLLPAAMSVTAASFVLFAIEDRVSKSKAMQLMSGVPPLVYWMGNYVWDMLMSLVSLVCMFFPITLCFTQFVSIAPAVISIFMAYVHSLLAFVYWFSFFMDSRLAGFILVNVVTSLTGTVAGLAYQLSLIRSEQGSELLMMNPPRDALLWQLYLLPPFSYTWALIKTMEKMAEERYCVGDTADVRDVCAYVHNNMNEGAVLLPNLRYCCASFYASNMTSVRLLPSFSFHRDGILVELLVMVAEGCVLLLLLALYEKGFFRSWEPGKADDNLAAGSTISLKDVPADVASEARRVHKAIASHDLNKPALLVLDLNKRYQSISVLRGLTFHVQPGEALAVVGLRGCGKSTLLDVLSGSTLPTSGTALIGDVPLQNLAEWEQRIGICPTHDSVLGRLTVRQTLQLYANIRGIRPEDIDRLLEHLIQLLNLTQSVDKTAESCG</sequence>
<gene>
    <name evidence="1" type="ORF">HPB50_009013</name>
</gene>
<reference evidence="1" key="1">
    <citation type="submission" date="2020-05" db="EMBL/GenBank/DDBJ databases">
        <title>Large-scale comparative analyses of tick genomes elucidate their genetic diversity and vector capacities.</title>
        <authorList>
            <person name="Jia N."/>
            <person name="Wang J."/>
            <person name="Shi W."/>
            <person name="Du L."/>
            <person name="Sun Y."/>
            <person name="Zhan W."/>
            <person name="Jiang J."/>
            <person name="Wang Q."/>
            <person name="Zhang B."/>
            <person name="Ji P."/>
            <person name="Sakyi L.B."/>
            <person name="Cui X."/>
            <person name="Yuan T."/>
            <person name="Jiang B."/>
            <person name="Yang W."/>
            <person name="Lam T.T.-Y."/>
            <person name="Chang Q."/>
            <person name="Ding S."/>
            <person name="Wang X."/>
            <person name="Zhu J."/>
            <person name="Ruan X."/>
            <person name="Zhao L."/>
            <person name="Wei J."/>
            <person name="Que T."/>
            <person name="Du C."/>
            <person name="Cheng J."/>
            <person name="Dai P."/>
            <person name="Han X."/>
            <person name="Huang E."/>
            <person name="Gao Y."/>
            <person name="Liu J."/>
            <person name="Shao H."/>
            <person name="Ye R."/>
            <person name="Li L."/>
            <person name="Wei W."/>
            <person name="Wang X."/>
            <person name="Wang C."/>
            <person name="Yang T."/>
            <person name="Huo Q."/>
            <person name="Li W."/>
            <person name="Guo W."/>
            <person name="Chen H."/>
            <person name="Zhou L."/>
            <person name="Ni X."/>
            <person name="Tian J."/>
            <person name="Zhou Y."/>
            <person name="Sheng Y."/>
            <person name="Liu T."/>
            <person name="Pan Y."/>
            <person name="Xia L."/>
            <person name="Li J."/>
            <person name="Zhao F."/>
            <person name="Cao W."/>
        </authorList>
    </citation>
    <scope>NUCLEOTIDE SEQUENCE</scope>
    <source>
        <strain evidence="1">Hyas-2018</strain>
    </source>
</reference>
<dbReference type="EMBL" id="CM023485">
    <property type="protein sequence ID" value="KAH6930093.1"/>
    <property type="molecule type" value="Genomic_DNA"/>
</dbReference>
<keyword evidence="2" id="KW-1185">Reference proteome</keyword>